<dbReference type="GO" id="GO:0016787">
    <property type="term" value="F:hydrolase activity"/>
    <property type="evidence" value="ECO:0007669"/>
    <property type="project" value="UniProtKB-KW"/>
</dbReference>
<proteinExistence type="predicted"/>
<dbReference type="InterPro" id="IPR002925">
    <property type="entry name" value="Dienelactn_hydro"/>
</dbReference>
<gene>
    <name evidence="2" type="ORF">OBBRIDRAFT_838428</name>
</gene>
<dbReference type="InterPro" id="IPR029058">
    <property type="entry name" value="AB_hydrolase_fold"/>
</dbReference>
<sequence length="250" mass="27966">MATLAGAPGLCCIKTVQHSGEPSGTIENIAGIETYIARPPVDAFERQNIILFFADVFGPMYINNKLIQDYFASRGYLVLGLDYFEGDPIFLHIGKPGFTTGEWIQPKKVRAKELVPKWIAAVKERFGAPITKYTAVGYCFGAPYVMELVATDWLAAGAFAHPAFLDEDQFRNAKQPIFLSCAEVDSTFPTESRRKAEDILVQVKTPYHVQLFGGVEHGFAVRGNDKDRLSRWAKEQSAEAMINWFNEWTS</sequence>
<evidence type="ECO:0000259" key="1">
    <source>
        <dbReference type="Pfam" id="PF01738"/>
    </source>
</evidence>
<dbReference type="OrthoDB" id="1393670at2759"/>
<dbReference type="Gene3D" id="3.40.50.1820">
    <property type="entry name" value="alpha/beta hydrolase"/>
    <property type="match status" value="1"/>
</dbReference>
<dbReference type="Proteomes" id="UP000250043">
    <property type="component" value="Unassembled WGS sequence"/>
</dbReference>
<organism evidence="2 3">
    <name type="scientific">Obba rivulosa</name>
    <dbReference type="NCBI Taxonomy" id="1052685"/>
    <lineage>
        <taxon>Eukaryota</taxon>
        <taxon>Fungi</taxon>
        <taxon>Dikarya</taxon>
        <taxon>Basidiomycota</taxon>
        <taxon>Agaricomycotina</taxon>
        <taxon>Agaricomycetes</taxon>
        <taxon>Polyporales</taxon>
        <taxon>Gelatoporiaceae</taxon>
        <taxon>Obba</taxon>
    </lineage>
</organism>
<dbReference type="EMBL" id="KV722544">
    <property type="protein sequence ID" value="OCH86105.1"/>
    <property type="molecule type" value="Genomic_DNA"/>
</dbReference>
<keyword evidence="2" id="KW-0378">Hydrolase</keyword>
<protein>
    <submittedName>
        <fullName evidence="2">Alpha/beta-hydrolase</fullName>
    </submittedName>
</protein>
<reference evidence="2 3" key="1">
    <citation type="submission" date="2016-07" db="EMBL/GenBank/DDBJ databases">
        <title>Draft genome of the white-rot fungus Obba rivulosa 3A-2.</title>
        <authorList>
            <consortium name="DOE Joint Genome Institute"/>
            <person name="Miettinen O."/>
            <person name="Riley R."/>
            <person name="Acob R."/>
            <person name="Barry K."/>
            <person name="Cullen D."/>
            <person name="De Vries R."/>
            <person name="Hainaut M."/>
            <person name="Hatakka A."/>
            <person name="Henrissat B."/>
            <person name="Hilden K."/>
            <person name="Kuo R."/>
            <person name="Labutti K."/>
            <person name="Lipzen A."/>
            <person name="Makela M.R."/>
            <person name="Sandor L."/>
            <person name="Spatafora J.W."/>
            <person name="Grigoriev I.V."/>
            <person name="Hibbett D.S."/>
        </authorList>
    </citation>
    <scope>NUCLEOTIDE SEQUENCE [LARGE SCALE GENOMIC DNA]</scope>
    <source>
        <strain evidence="2 3">3A-2</strain>
    </source>
</reference>
<dbReference type="PANTHER" id="PTHR17630">
    <property type="entry name" value="DIENELACTONE HYDROLASE"/>
    <property type="match status" value="1"/>
</dbReference>
<dbReference type="Pfam" id="PF01738">
    <property type="entry name" value="DLH"/>
    <property type="match status" value="1"/>
</dbReference>
<evidence type="ECO:0000313" key="2">
    <source>
        <dbReference type="EMBL" id="OCH86105.1"/>
    </source>
</evidence>
<accession>A0A8E2APQ9</accession>
<keyword evidence="3" id="KW-1185">Reference proteome</keyword>
<dbReference type="PANTHER" id="PTHR17630:SF44">
    <property type="entry name" value="PROTEIN AIM2"/>
    <property type="match status" value="1"/>
</dbReference>
<evidence type="ECO:0000313" key="3">
    <source>
        <dbReference type="Proteomes" id="UP000250043"/>
    </source>
</evidence>
<feature type="domain" description="Dienelactone hydrolase" evidence="1">
    <location>
        <begin position="32"/>
        <end position="247"/>
    </location>
</feature>
<dbReference type="SUPFAM" id="SSF53474">
    <property type="entry name" value="alpha/beta-Hydrolases"/>
    <property type="match status" value="1"/>
</dbReference>
<name>A0A8E2APQ9_9APHY</name>
<dbReference type="AlphaFoldDB" id="A0A8E2APQ9"/>